<dbReference type="eggNOG" id="ENOG502S15Q">
    <property type="taxonomic scope" value="Eukaryota"/>
</dbReference>
<dbReference type="AlphaFoldDB" id="A0A0J8B2H4"/>
<dbReference type="PANTHER" id="PTHR37187:SF7">
    <property type="entry name" value="EXPRESSED PROTEIN"/>
    <property type="match status" value="1"/>
</dbReference>
<dbReference type="Proteomes" id="UP000035740">
    <property type="component" value="Unassembled WGS sequence"/>
</dbReference>
<dbReference type="Gramene" id="KMS95319">
    <property type="protein sequence ID" value="KMS95319"/>
    <property type="gene ID" value="BVRB_009360"/>
</dbReference>
<dbReference type="OrthoDB" id="1930727at2759"/>
<dbReference type="OMA" id="SPARECH"/>
<name>A0A0J8B2H4_BETVV</name>
<feature type="compositionally biased region" description="Polar residues" evidence="1">
    <location>
        <begin position="62"/>
        <end position="75"/>
    </location>
</feature>
<reference evidence="2 3" key="1">
    <citation type="journal article" date="2014" name="Nature">
        <title>The genome of the recently domesticated crop plant sugar beet (Beta vulgaris).</title>
        <authorList>
            <person name="Dohm J.C."/>
            <person name="Minoche A.E."/>
            <person name="Holtgrawe D."/>
            <person name="Capella-Gutierrez S."/>
            <person name="Zakrzewski F."/>
            <person name="Tafer H."/>
            <person name="Rupp O."/>
            <person name="Sorensen T.R."/>
            <person name="Stracke R."/>
            <person name="Reinhardt R."/>
            <person name="Goesmann A."/>
            <person name="Kraft T."/>
            <person name="Schulz B."/>
            <person name="Stadler P.F."/>
            <person name="Schmidt T."/>
            <person name="Gabaldon T."/>
            <person name="Lehrach H."/>
            <person name="Weisshaar B."/>
            <person name="Himmelbauer H."/>
        </authorList>
    </citation>
    <scope>NUCLEOTIDE SEQUENCE [LARGE SCALE GENOMIC DNA]</scope>
    <source>
        <tissue evidence="2">Taproot</tissue>
    </source>
</reference>
<evidence type="ECO:0000256" key="1">
    <source>
        <dbReference type="SAM" id="MobiDB-lite"/>
    </source>
</evidence>
<feature type="compositionally biased region" description="Polar residues" evidence="1">
    <location>
        <begin position="21"/>
        <end position="31"/>
    </location>
</feature>
<evidence type="ECO:0000313" key="3">
    <source>
        <dbReference type="Proteomes" id="UP000035740"/>
    </source>
</evidence>
<keyword evidence="3" id="KW-1185">Reference proteome</keyword>
<sequence>MPSGAKKRKAAKKKLQKETHNSTNNNYGSHSKGNDNGKSHDERESDGGEGERESFKEVRNVQEFSSEGKGNTGESYNDVMVNTEDDGRESKNGQHENSSSSSSSSSSDDEEVAVEKEKPVVAEASGENPVISEVVCDSVEESIPVEESVKQVVSLPQEPNAGSESAAVKNSMISHVVESGLKQNCDEVLPSADEKDKVSSGVTEFLQEEIETKVIQVKEEVPGNLSGSVDIAARDGDGLLPPSSGVIPADACYEDNHVKESETHKYVEEQPLVSSAPLPVRRTSWMNCCGLFEAFSGAASR</sequence>
<feature type="region of interest" description="Disordered" evidence="1">
    <location>
        <begin position="1"/>
        <end position="128"/>
    </location>
</feature>
<accession>A0A0J8B2H4</accession>
<dbReference type="PANTHER" id="PTHR37187">
    <property type="entry name" value="EXPRESSED PROTEIN"/>
    <property type="match status" value="1"/>
</dbReference>
<protein>
    <submittedName>
        <fullName evidence="2">Uncharacterized protein</fullName>
    </submittedName>
</protein>
<evidence type="ECO:0000313" key="2">
    <source>
        <dbReference type="EMBL" id="KMS95319.1"/>
    </source>
</evidence>
<organism evidence="2 3">
    <name type="scientific">Beta vulgaris subsp. vulgaris</name>
    <name type="common">Beet</name>
    <dbReference type="NCBI Taxonomy" id="3555"/>
    <lineage>
        <taxon>Eukaryota</taxon>
        <taxon>Viridiplantae</taxon>
        <taxon>Streptophyta</taxon>
        <taxon>Embryophyta</taxon>
        <taxon>Tracheophyta</taxon>
        <taxon>Spermatophyta</taxon>
        <taxon>Magnoliopsida</taxon>
        <taxon>eudicotyledons</taxon>
        <taxon>Gunneridae</taxon>
        <taxon>Pentapetalae</taxon>
        <taxon>Caryophyllales</taxon>
        <taxon>Chenopodiaceae</taxon>
        <taxon>Betoideae</taxon>
        <taxon>Beta</taxon>
    </lineage>
</organism>
<feature type="compositionally biased region" description="Basic and acidic residues" evidence="1">
    <location>
        <begin position="32"/>
        <end position="60"/>
    </location>
</feature>
<gene>
    <name evidence="2" type="ORF">BVRB_009360</name>
</gene>
<proteinExistence type="predicted"/>
<dbReference type="EMBL" id="KQ090486">
    <property type="protein sequence ID" value="KMS95319.1"/>
    <property type="molecule type" value="Genomic_DNA"/>
</dbReference>
<feature type="compositionally biased region" description="Basic residues" evidence="1">
    <location>
        <begin position="1"/>
        <end position="15"/>
    </location>
</feature>
<dbReference type="KEGG" id="bvg:104884552"/>